<keyword evidence="2" id="KW-0472">Membrane</keyword>
<feature type="transmembrane region" description="Helical" evidence="2">
    <location>
        <begin position="278"/>
        <end position="298"/>
    </location>
</feature>
<dbReference type="Proteomes" id="UP000510869">
    <property type="component" value="Chromosome"/>
</dbReference>
<feature type="region of interest" description="Disordered" evidence="1">
    <location>
        <begin position="73"/>
        <end position="203"/>
    </location>
</feature>
<evidence type="ECO:0000256" key="1">
    <source>
        <dbReference type="SAM" id="MobiDB-lite"/>
    </source>
</evidence>
<dbReference type="GeneID" id="56145194"/>
<dbReference type="AlphaFoldDB" id="A0A7D6CNK2"/>
<dbReference type="InterPro" id="IPR036869">
    <property type="entry name" value="J_dom_sf"/>
</dbReference>
<feature type="domain" description="J" evidence="3">
    <location>
        <begin position="4"/>
        <end position="68"/>
    </location>
</feature>
<dbReference type="InterPro" id="IPR050817">
    <property type="entry name" value="DjlA_DnaK_co-chaperone"/>
</dbReference>
<feature type="transmembrane region" description="Helical" evidence="2">
    <location>
        <begin position="253"/>
        <end position="271"/>
    </location>
</feature>
<feature type="compositionally biased region" description="Basic residues" evidence="1">
    <location>
        <begin position="148"/>
        <end position="165"/>
    </location>
</feature>
<feature type="compositionally biased region" description="Polar residues" evidence="1">
    <location>
        <begin position="108"/>
        <end position="133"/>
    </location>
</feature>
<organism evidence="4 5">
    <name type="scientific">Natrinema zhouii</name>
    <dbReference type="NCBI Taxonomy" id="1710539"/>
    <lineage>
        <taxon>Archaea</taxon>
        <taxon>Methanobacteriati</taxon>
        <taxon>Methanobacteriota</taxon>
        <taxon>Stenosarchaea group</taxon>
        <taxon>Halobacteria</taxon>
        <taxon>Halobacteriales</taxon>
        <taxon>Natrialbaceae</taxon>
        <taxon>Natrinema</taxon>
    </lineage>
</organism>
<dbReference type="InterPro" id="IPR001623">
    <property type="entry name" value="DnaJ_domain"/>
</dbReference>
<evidence type="ECO:0000313" key="5">
    <source>
        <dbReference type="Proteomes" id="UP000510869"/>
    </source>
</evidence>
<keyword evidence="2" id="KW-0812">Transmembrane</keyword>
<dbReference type="CDD" id="cd06257">
    <property type="entry name" value="DnaJ"/>
    <property type="match status" value="1"/>
</dbReference>
<keyword evidence="5" id="KW-1185">Reference proteome</keyword>
<dbReference type="OrthoDB" id="11397at2157"/>
<dbReference type="SUPFAM" id="SSF46565">
    <property type="entry name" value="Chaperone J-domain"/>
    <property type="match status" value="1"/>
</dbReference>
<feature type="compositionally biased region" description="Gly residues" evidence="1">
    <location>
        <begin position="79"/>
        <end position="89"/>
    </location>
</feature>
<evidence type="ECO:0000259" key="3">
    <source>
        <dbReference type="PROSITE" id="PS50076"/>
    </source>
</evidence>
<feature type="compositionally biased region" description="Basic and acidic residues" evidence="1">
    <location>
        <begin position="166"/>
        <end position="177"/>
    </location>
</feature>
<dbReference type="PANTHER" id="PTHR24074">
    <property type="entry name" value="CO-CHAPERONE PROTEIN DJLA"/>
    <property type="match status" value="1"/>
</dbReference>
<feature type="transmembrane region" description="Helical" evidence="2">
    <location>
        <begin position="304"/>
        <end position="326"/>
    </location>
</feature>
<evidence type="ECO:0000256" key="2">
    <source>
        <dbReference type="SAM" id="Phobius"/>
    </source>
</evidence>
<name>A0A7D6CNK2_9EURY</name>
<dbReference type="EMBL" id="CP059154">
    <property type="protein sequence ID" value="QLK25997.1"/>
    <property type="molecule type" value="Genomic_DNA"/>
</dbReference>
<reference evidence="4 5" key="1">
    <citation type="submission" date="2020-07" db="EMBL/GenBank/DDBJ databases">
        <title>Natrinema (YPL30) sp. nov. and Haloterrigena xxxxxx (YPL8) sp. nov., isolated from a salt mine.</title>
        <authorList>
            <person name="Cui H."/>
        </authorList>
    </citation>
    <scope>NUCLEOTIDE SEQUENCE [LARGE SCALE GENOMIC DNA]</scope>
    <source>
        <strain evidence="4 5">YPL13</strain>
    </source>
</reference>
<dbReference type="Gene3D" id="1.10.287.110">
    <property type="entry name" value="DnaJ domain"/>
    <property type="match status" value="1"/>
</dbReference>
<dbReference type="KEGG" id="nay:HYG81_18275"/>
<keyword evidence="2" id="KW-1133">Transmembrane helix</keyword>
<dbReference type="SMART" id="SM00271">
    <property type="entry name" value="DnaJ"/>
    <property type="match status" value="1"/>
</dbReference>
<accession>A0A7D6CNK2</accession>
<dbReference type="Pfam" id="PF00226">
    <property type="entry name" value="DnaJ"/>
    <property type="match status" value="1"/>
</dbReference>
<evidence type="ECO:0000313" key="4">
    <source>
        <dbReference type="EMBL" id="QLK25997.1"/>
    </source>
</evidence>
<proteinExistence type="predicted"/>
<dbReference type="PRINTS" id="PR00625">
    <property type="entry name" value="JDOMAIN"/>
</dbReference>
<feature type="compositionally biased region" description="Low complexity" evidence="1">
    <location>
        <begin position="178"/>
        <end position="197"/>
    </location>
</feature>
<gene>
    <name evidence="4" type="ORF">HYG81_18275</name>
</gene>
<protein>
    <submittedName>
        <fullName evidence="4">J domain-containing protein</fullName>
    </submittedName>
</protein>
<sequence>MGESYYEILEVDPGATRDEIESAYRERVLETHPDHSDDPDAAERFQRVTAAKSVLTDGTERARYDRLGHDAYVGLARGPAGGASSSGGGEEPERAASNARRPNAASSGHGTETGGSATDSERTTQGSARSSEGWTRDGAGTDQDTRAGNHHARQRARRQRRRKQRRATDEWPFDGDRSSGSGRSDSRSAAAATTATGDDGEDGFRYAVHDWDGEVDLEWEGPPIDRTTAVSVASIALLYPILVIASLTPMFSLPVNGIVAACTLLLVGYLLTMPRLAIVTFGVWSVLFPAGMVGFSLVDPLSLFGLLALGFAWVPFGYAVALWWVLRP</sequence>
<dbReference type="PROSITE" id="PS50076">
    <property type="entry name" value="DNAJ_2"/>
    <property type="match status" value="1"/>
</dbReference>
<dbReference type="RefSeq" id="WP_180841178.1">
    <property type="nucleotide sequence ID" value="NZ_CP059154.1"/>
</dbReference>
<feature type="compositionally biased region" description="Low complexity" evidence="1">
    <location>
        <begin position="95"/>
        <end position="107"/>
    </location>
</feature>